<comment type="caution">
    <text evidence="3">The sequence shown here is derived from an EMBL/GenBank/DDBJ whole genome shotgun (WGS) entry which is preliminary data.</text>
</comment>
<keyword evidence="4" id="KW-1185">Reference proteome</keyword>
<dbReference type="GO" id="GO:0008173">
    <property type="term" value="F:RNA methyltransferase activity"/>
    <property type="evidence" value="ECO:0007669"/>
    <property type="project" value="InterPro"/>
</dbReference>
<evidence type="ECO:0000313" key="4">
    <source>
        <dbReference type="Proteomes" id="UP000015354"/>
    </source>
</evidence>
<dbReference type="InterPro" id="IPR023267">
    <property type="entry name" value="RCMT"/>
</dbReference>
<dbReference type="EMBL" id="ATMH01007464">
    <property type="protein sequence ID" value="EPY23776.1"/>
    <property type="molecule type" value="Genomic_DNA"/>
</dbReference>
<dbReference type="Pfam" id="PF01189">
    <property type="entry name" value="Methyltr_RsmB-F"/>
    <property type="match status" value="1"/>
</dbReference>
<dbReference type="AlphaFoldDB" id="S9V9W4"/>
<proteinExistence type="predicted"/>
<dbReference type="PRINTS" id="PR02008">
    <property type="entry name" value="RCMTFAMILY"/>
</dbReference>
<dbReference type="PANTHER" id="PTHR22807">
    <property type="entry name" value="NOP2 YEAST -RELATED NOL1/NOP2/FMU SUN DOMAIN-CONTAINING"/>
    <property type="match status" value="1"/>
</dbReference>
<dbReference type="OrthoDB" id="278798at2759"/>
<organism evidence="3 4">
    <name type="scientific">Strigomonas culicis</name>
    <dbReference type="NCBI Taxonomy" id="28005"/>
    <lineage>
        <taxon>Eukaryota</taxon>
        <taxon>Discoba</taxon>
        <taxon>Euglenozoa</taxon>
        <taxon>Kinetoplastea</taxon>
        <taxon>Metakinetoplastina</taxon>
        <taxon>Trypanosomatida</taxon>
        <taxon>Trypanosomatidae</taxon>
        <taxon>Strigomonadinae</taxon>
        <taxon>Strigomonas</taxon>
    </lineage>
</organism>
<dbReference type="GO" id="GO:0001510">
    <property type="term" value="P:RNA methylation"/>
    <property type="evidence" value="ECO:0007669"/>
    <property type="project" value="InterPro"/>
</dbReference>
<sequence>MLRDEACASYPATFSEALVAHCINGFVPPQVFRDIAQAAHAAGRQPRRFVRLHPQAVSRAMQEARVPRDALTGHLQRLVADSFRIAADAVEPLAWLPCYAFSVVQSLPLHTNPLYQQGLLIGMDAASMAAVVALRPAQGDCCLDMCCAPAMKLSLIADAVTSGGGVAVGVDVSIDRLFAARTVVQRHQQAWGGGRAACAVALFAADGRRFALRAAAARLDPCEAAPLGAKGVTTWEGRALRRAHLRAGGTAEAAAGLGAPKRSRDGAEPAPAAPQQGDAACWTNVVYASAAARAQLRGALAASPSSDAADYLLFDRVLVDAECSHDGSLSHVSFTDAHAASEGAGESTSRTDSKGIRNAHRMARINLHGDPAPPAADACQQVGTAGGEGWESTWLDRSFLALSPLAQLQLALLCRGYDTLKVGGTLVYSTCSFSFRQNEYILLCFLEKVNGGRREGAARATACPAFVYPLPPSDDPKDEVKPFLQHASPEALQARLNRHWNDYSILEKGLRAVTDSSERAEALLADAQKGLLGSRFWPLEFGTSFQYIAKIRKVAEESV</sequence>
<accession>S9V9W4</accession>
<dbReference type="Proteomes" id="UP000015354">
    <property type="component" value="Unassembled WGS sequence"/>
</dbReference>
<dbReference type="SUPFAM" id="SSF53335">
    <property type="entry name" value="S-adenosyl-L-methionine-dependent methyltransferases"/>
    <property type="match status" value="1"/>
</dbReference>
<feature type="region of interest" description="Disordered" evidence="1">
    <location>
        <begin position="251"/>
        <end position="275"/>
    </location>
</feature>
<dbReference type="Gene3D" id="3.40.50.150">
    <property type="entry name" value="Vaccinia Virus protein VP39"/>
    <property type="match status" value="1"/>
</dbReference>
<dbReference type="PANTHER" id="PTHR22807:SF16">
    <property type="entry name" value="SAM-DEPENDENT MTASE RSMB_NOP-TYPE DOMAIN-CONTAINING PROTEIN"/>
    <property type="match status" value="1"/>
</dbReference>
<name>S9V9W4_9TRYP</name>
<gene>
    <name evidence="3" type="ORF">STCU_07464</name>
</gene>
<evidence type="ECO:0000256" key="1">
    <source>
        <dbReference type="SAM" id="MobiDB-lite"/>
    </source>
</evidence>
<protein>
    <recommendedName>
        <fullName evidence="2">SAM-dependent methyltransferase RsmB-F/NOP2-type catalytic core domain-containing protein</fullName>
    </recommendedName>
</protein>
<dbReference type="InterPro" id="IPR049560">
    <property type="entry name" value="MeTrfase_RsmB-F_NOP2_cat"/>
</dbReference>
<evidence type="ECO:0000313" key="3">
    <source>
        <dbReference type="EMBL" id="EPY23776.1"/>
    </source>
</evidence>
<dbReference type="InterPro" id="IPR029063">
    <property type="entry name" value="SAM-dependent_MTases_sf"/>
</dbReference>
<evidence type="ECO:0000259" key="2">
    <source>
        <dbReference type="Pfam" id="PF01189"/>
    </source>
</evidence>
<reference evidence="3 4" key="1">
    <citation type="journal article" date="2013" name="PLoS ONE">
        <title>Predicting the Proteins of Angomonas deanei, Strigomonas culicis and Their Respective Endosymbionts Reveals New Aspects of the Trypanosomatidae Family.</title>
        <authorList>
            <person name="Motta M.C."/>
            <person name="Martins A.C."/>
            <person name="de Souza S.S."/>
            <person name="Catta-Preta C.M."/>
            <person name="Silva R."/>
            <person name="Klein C.C."/>
            <person name="de Almeida L.G."/>
            <person name="de Lima Cunha O."/>
            <person name="Ciapina L.P."/>
            <person name="Brocchi M."/>
            <person name="Colabardini A.C."/>
            <person name="de Araujo Lima B."/>
            <person name="Machado C.R."/>
            <person name="de Almeida Soares C.M."/>
            <person name="Probst C.M."/>
            <person name="de Menezes C.B."/>
            <person name="Thompson C.E."/>
            <person name="Bartholomeu D.C."/>
            <person name="Gradia D.F."/>
            <person name="Pavoni D.P."/>
            <person name="Grisard E.C."/>
            <person name="Fantinatti-Garboggini F."/>
            <person name="Marchini F.K."/>
            <person name="Rodrigues-Luiz G.F."/>
            <person name="Wagner G."/>
            <person name="Goldman G.H."/>
            <person name="Fietto J.L."/>
            <person name="Elias M.C."/>
            <person name="Goldman M.H."/>
            <person name="Sagot M.F."/>
            <person name="Pereira M."/>
            <person name="Stoco P.H."/>
            <person name="de Mendonca-Neto R.P."/>
            <person name="Teixeira S.M."/>
            <person name="Maciel T.E."/>
            <person name="de Oliveira Mendes T.A."/>
            <person name="Urmenyi T.P."/>
            <person name="de Souza W."/>
            <person name="Schenkman S."/>
            <person name="de Vasconcelos A.T."/>
        </authorList>
    </citation>
    <scope>NUCLEOTIDE SEQUENCE [LARGE SCALE GENOMIC DNA]</scope>
</reference>
<feature type="domain" description="SAM-dependent methyltransferase RsmB-F/NOP2-type catalytic core" evidence="2">
    <location>
        <begin position="403"/>
        <end position="449"/>
    </location>
</feature>